<evidence type="ECO:0000256" key="5">
    <source>
        <dbReference type="ARBA" id="ARBA00023180"/>
    </source>
</evidence>
<comment type="cofactor">
    <cofactor evidence="8">
        <name>Mn(2+)</name>
        <dbReference type="ChEBI" id="CHEBI:29035"/>
    </cofactor>
</comment>
<protein>
    <recommendedName>
        <fullName evidence="9">FAM20 C-terminal domain-containing protein</fullName>
    </recommendedName>
</protein>
<dbReference type="PANTHER" id="PTHR12450:SF22">
    <property type="entry name" value="EXTRACELLULAR SERINE_THREONINE PROTEIN CG31145"/>
    <property type="match status" value="1"/>
</dbReference>
<dbReference type="AlphaFoldDB" id="A0A9Q0RK87"/>
<sequence>MNRQNQTSWEAFHLGITDRELYAEDSKVVDNLLHDLATNEIVHVAQKEGGTQIKLIIDYADMGQALFKPMRFPRDRETEPNHFYFTDFERHNAEIAAFHLDRILGFRRTPPVVGRVLNMTSEIYALTDGYLLRTFFVSPANNLCFHGKCGYYCDTAHAICGHPDTLEGSFAAFLPPRNVAQRKSWAHPYRRSYHKRRKASWETDPEYCDKYVRHTPPYNEGRRFGDLMDLAIFDFLMGNMDRHHYETFKAFGNNSFIIHLDHGRGFGKAHQDELSILAPLTQCCVVRGLTLQRLLQIHNSNQTLSELMKESLLSDPISPILTDDHLLALDRRLGIVLHSIRECTRRRPFQDVILYDNY</sequence>
<feature type="binding site" evidence="7">
    <location>
        <begin position="171"/>
        <end position="174"/>
    </location>
    <ligand>
        <name>ATP</name>
        <dbReference type="ChEBI" id="CHEBI:30616"/>
    </ligand>
</feature>
<feature type="binding site" evidence="7">
    <location>
        <position position="89"/>
    </location>
    <ligand>
        <name>ATP</name>
        <dbReference type="ChEBI" id="CHEBI:30616"/>
    </ligand>
</feature>
<dbReference type="GO" id="GO:0004674">
    <property type="term" value="F:protein serine/threonine kinase activity"/>
    <property type="evidence" value="ECO:0007669"/>
    <property type="project" value="TreeGrafter"/>
</dbReference>
<dbReference type="EMBL" id="JAPWDV010000003">
    <property type="protein sequence ID" value="KAJ6217165.1"/>
    <property type="molecule type" value="Genomic_DNA"/>
</dbReference>
<dbReference type="OMA" id="RQCCIIK"/>
<evidence type="ECO:0000256" key="2">
    <source>
        <dbReference type="ARBA" id="ARBA00006557"/>
    </source>
</evidence>
<reference evidence="10" key="1">
    <citation type="submission" date="2022-12" db="EMBL/GenBank/DDBJ databases">
        <title>Genome assemblies of Blomia tropicalis.</title>
        <authorList>
            <person name="Cui Y."/>
        </authorList>
    </citation>
    <scope>NUCLEOTIDE SEQUENCE</scope>
    <source>
        <tissue evidence="10">Adult mites</tissue>
    </source>
</reference>
<keyword evidence="5" id="KW-0325">Glycoprotein</keyword>
<dbReference type="GO" id="GO:0005524">
    <property type="term" value="F:ATP binding"/>
    <property type="evidence" value="ECO:0007669"/>
    <property type="project" value="UniProtKB-KW"/>
</dbReference>
<feature type="binding site" evidence="7">
    <location>
        <position position="68"/>
    </location>
    <ligand>
        <name>ATP</name>
        <dbReference type="ChEBI" id="CHEBI:30616"/>
    </ligand>
</feature>
<evidence type="ECO:0000256" key="3">
    <source>
        <dbReference type="ARBA" id="ARBA00023034"/>
    </source>
</evidence>
<feature type="binding site" evidence="8">
    <location>
        <position position="261"/>
    </location>
    <ligand>
        <name>Mn(2+)</name>
        <dbReference type="ChEBI" id="CHEBI:29035"/>
    </ligand>
</feature>
<feature type="binding site" evidence="8">
    <location>
        <position position="89"/>
    </location>
    <ligand>
        <name>Mn(2+)</name>
        <dbReference type="ChEBI" id="CHEBI:29035"/>
    </ligand>
</feature>
<evidence type="ECO:0000256" key="8">
    <source>
        <dbReference type="PIRSR" id="PIRSR624869-3"/>
    </source>
</evidence>
<keyword evidence="7" id="KW-0067">ATP-binding</keyword>
<dbReference type="CDD" id="cd10314">
    <property type="entry name" value="FAM20_C"/>
    <property type="match status" value="1"/>
</dbReference>
<feature type="binding site" evidence="7">
    <location>
        <position position="246"/>
    </location>
    <ligand>
        <name>ATP</name>
        <dbReference type="ChEBI" id="CHEBI:30616"/>
    </ligand>
</feature>
<dbReference type="Pfam" id="PF06702">
    <property type="entry name" value="Fam20C"/>
    <property type="match status" value="1"/>
</dbReference>
<evidence type="ECO:0000256" key="6">
    <source>
        <dbReference type="PIRSR" id="PIRSR624869-1"/>
    </source>
</evidence>
<comment type="caution">
    <text evidence="10">The sequence shown here is derived from an EMBL/GenBank/DDBJ whole genome shotgun (WGS) entry which is preliminary data.</text>
</comment>
<dbReference type="GO" id="GO:0005794">
    <property type="term" value="C:Golgi apparatus"/>
    <property type="evidence" value="ECO:0007669"/>
    <property type="project" value="UniProtKB-SubCell"/>
</dbReference>
<name>A0A9Q0RK87_BLOTA</name>
<dbReference type="InterPro" id="IPR024869">
    <property type="entry name" value="FAM20"/>
</dbReference>
<dbReference type="InterPro" id="IPR009581">
    <property type="entry name" value="FAM20_C"/>
</dbReference>
<evidence type="ECO:0000313" key="11">
    <source>
        <dbReference type="Proteomes" id="UP001142055"/>
    </source>
</evidence>
<keyword evidence="11" id="KW-1185">Reference proteome</keyword>
<keyword evidence="4" id="KW-1015">Disulfide bond</keyword>
<proteinExistence type="inferred from homology"/>
<feature type="active site" evidence="6">
    <location>
        <position position="241"/>
    </location>
</feature>
<evidence type="ECO:0000256" key="1">
    <source>
        <dbReference type="ARBA" id="ARBA00004555"/>
    </source>
</evidence>
<keyword evidence="3" id="KW-0333">Golgi apparatus</keyword>
<feature type="domain" description="FAM20 C-terminal" evidence="9">
    <location>
        <begin position="135"/>
        <end position="352"/>
    </location>
</feature>
<evidence type="ECO:0000259" key="9">
    <source>
        <dbReference type="Pfam" id="PF06702"/>
    </source>
</evidence>
<keyword evidence="8" id="KW-0479">Metal-binding</keyword>
<dbReference type="Proteomes" id="UP001142055">
    <property type="component" value="Chromosome 3"/>
</dbReference>
<evidence type="ECO:0000313" key="10">
    <source>
        <dbReference type="EMBL" id="KAJ6217165.1"/>
    </source>
</evidence>
<keyword evidence="8" id="KW-0464">Manganese</keyword>
<keyword evidence="7" id="KW-0547">Nucleotide-binding</keyword>
<gene>
    <name evidence="10" type="ORF">RDWZM_008322</name>
</gene>
<organism evidence="10 11">
    <name type="scientific">Blomia tropicalis</name>
    <name type="common">Mite</name>
    <dbReference type="NCBI Taxonomy" id="40697"/>
    <lineage>
        <taxon>Eukaryota</taxon>
        <taxon>Metazoa</taxon>
        <taxon>Ecdysozoa</taxon>
        <taxon>Arthropoda</taxon>
        <taxon>Chelicerata</taxon>
        <taxon>Arachnida</taxon>
        <taxon>Acari</taxon>
        <taxon>Acariformes</taxon>
        <taxon>Sarcoptiformes</taxon>
        <taxon>Astigmata</taxon>
        <taxon>Glycyphagoidea</taxon>
        <taxon>Echimyopodidae</taxon>
        <taxon>Blomia</taxon>
    </lineage>
</organism>
<feature type="binding site" evidence="7">
    <location>
        <position position="261"/>
    </location>
    <ligand>
        <name>ATP</name>
        <dbReference type="ChEBI" id="CHEBI:30616"/>
    </ligand>
</feature>
<dbReference type="GO" id="GO:0046872">
    <property type="term" value="F:metal ion binding"/>
    <property type="evidence" value="ECO:0007669"/>
    <property type="project" value="UniProtKB-KW"/>
</dbReference>
<evidence type="ECO:0000256" key="4">
    <source>
        <dbReference type="ARBA" id="ARBA00023157"/>
    </source>
</evidence>
<accession>A0A9Q0RK87</accession>
<comment type="subcellular location">
    <subcellularLocation>
        <location evidence="1">Golgi apparatus</location>
    </subcellularLocation>
</comment>
<evidence type="ECO:0000256" key="7">
    <source>
        <dbReference type="PIRSR" id="PIRSR624869-2"/>
    </source>
</evidence>
<dbReference type="PANTHER" id="PTHR12450">
    <property type="entry name" value="DENTIN MATRIX PROTEIN 4 PROTEIN FAM20"/>
    <property type="match status" value="1"/>
</dbReference>
<feature type="binding site" evidence="7">
    <location>
        <position position="52"/>
    </location>
    <ligand>
        <name>ATP</name>
        <dbReference type="ChEBI" id="CHEBI:30616"/>
    </ligand>
</feature>
<comment type="similarity">
    <text evidence="2">Belongs to the FAM20 family.</text>
</comment>